<dbReference type="PANTHER" id="PTHR47024:SF1">
    <property type="entry name" value="GLYCOSYLTRANSFERASE FAMILY 92 PROTEIN"/>
    <property type="match status" value="1"/>
</dbReference>
<dbReference type="InterPro" id="IPR008166">
    <property type="entry name" value="Glyco_transf_92"/>
</dbReference>
<comment type="subcellular location">
    <subcellularLocation>
        <location evidence="1">Membrane</location>
        <topology evidence="1">Single-pass membrane protein</topology>
    </subcellularLocation>
</comment>
<evidence type="ECO:0000256" key="2">
    <source>
        <dbReference type="ARBA" id="ARBA00007647"/>
    </source>
</evidence>
<dbReference type="EMBL" id="BTSY01000001">
    <property type="protein sequence ID" value="GMT10945.1"/>
    <property type="molecule type" value="Genomic_DNA"/>
</dbReference>
<dbReference type="GO" id="GO:0016757">
    <property type="term" value="F:glycosyltransferase activity"/>
    <property type="evidence" value="ECO:0007669"/>
    <property type="project" value="UniProtKB-UniRule"/>
</dbReference>
<keyword evidence="8" id="KW-1185">Reference proteome</keyword>
<sequence length="312" mass="36040">ETKVEVHRIPKTKKGKLQVCVPPLFWYLDWPRMVLFFEMWKKHNATFIIYTNSVSSKVKKVLEYYKKQHVVRIVNWPMLPKAENGEDPNLSIYRLSHSLAHNDCVMRSSAEFAALLDIDEYLHLRDGSTLIDFAKRELKTKKSLGSWNFNHHGLYISPLDETFEGITNATVLRLSGPGKTLFRPARVKFMSTHFVNRHIEGTIRRILKRTEGVLMHNRVTFGGRKPGDDVDLGKASPFTKSLFKSTLSVSHSIFGEVLPHYENVAALAMQNCNGRWRSQGCKVPLIHCRQDMLPLEDWVFMKKNNDSHYTIV</sequence>
<gene>
    <name evidence="7" type="ORF">PFISCL1PPCAC_2242</name>
</gene>
<proteinExistence type="inferred from homology"/>
<protein>
    <recommendedName>
        <fullName evidence="6">Glycosyltransferase family 92 protein</fullName>
        <ecNumber evidence="6">2.4.1.-</ecNumber>
    </recommendedName>
</protein>
<feature type="non-terminal residue" evidence="7">
    <location>
        <position position="1"/>
    </location>
</feature>
<accession>A0AAV5UXN3</accession>
<reference evidence="7" key="1">
    <citation type="submission" date="2023-10" db="EMBL/GenBank/DDBJ databases">
        <title>Genome assembly of Pristionchus species.</title>
        <authorList>
            <person name="Yoshida K."/>
            <person name="Sommer R.J."/>
        </authorList>
    </citation>
    <scope>NUCLEOTIDE SEQUENCE</scope>
    <source>
        <strain evidence="7">RS5133</strain>
    </source>
</reference>
<dbReference type="Proteomes" id="UP001432322">
    <property type="component" value="Unassembled WGS sequence"/>
</dbReference>
<evidence type="ECO:0000313" key="8">
    <source>
        <dbReference type="Proteomes" id="UP001432322"/>
    </source>
</evidence>
<evidence type="ECO:0000256" key="3">
    <source>
        <dbReference type="ARBA" id="ARBA00022676"/>
    </source>
</evidence>
<dbReference type="PANTHER" id="PTHR47024">
    <property type="entry name" value="BIOFILM ABSENT ON HEAD (AFTER YERSINIA EXPOSURE)-RELATED"/>
    <property type="match status" value="1"/>
</dbReference>
<keyword evidence="5" id="KW-0472">Membrane</keyword>
<evidence type="ECO:0000256" key="1">
    <source>
        <dbReference type="ARBA" id="ARBA00004167"/>
    </source>
</evidence>
<dbReference type="Pfam" id="PF01697">
    <property type="entry name" value="Glyco_transf_92"/>
    <property type="match status" value="1"/>
</dbReference>
<comment type="similarity">
    <text evidence="2 6">Belongs to the glycosyltransferase 92 family.</text>
</comment>
<evidence type="ECO:0000313" key="7">
    <source>
        <dbReference type="EMBL" id="GMT10945.1"/>
    </source>
</evidence>
<evidence type="ECO:0000256" key="6">
    <source>
        <dbReference type="RuleBase" id="RU366017"/>
    </source>
</evidence>
<dbReference type="AlphaFoldDB" id="A0AAV5UXN3"/>
<dbReference type="EC" id="2.4.1.-" evidence="6"/>
<comment type="caution">
    <text evidence="7">The sequence shown here is derived from an EMBL/GenBank/DDBJ whole genome shotgun (WGS) entry which is preliminary data.</text>
</comment>
<evidence type="ECO:0000256" key="4">
    <source>
        <dbReference type="ARBA" id="ARBA00022679"/>
    </source>
</evidence>
<keyword evidence="4 6" id="KW-0808">Transferase</keyword>
<name>A0AAV5UXN3_9BILA</name>
<evidence type="ECO:0000256" key="5">
    <source>
        <dbReference type="ARBA" id="ARBA00023136"/>
    </source>
</evidence>
<keyword evidence="3 6" id="KW-0328">Glycosyltransferase</keyword>
<organism evidence="7 8">
    <name type="scientific">Pristionchus fissidentatus</name>
    <dbReference type="NCBI Taxonomy" id="1538716"/>
    <lineage>
        <taxon>Eukaryota</taxon>
        <taxon>Metazoa</taxon>
        <taxon>Ecdysozoa</taxon>
        <taxon>Nematoda</taxon>
        <taxon>Chromadorea</taxon>
        <taxon>Rhabditida</taxon>
        <taxon>Rhabditina</taxon>
        <taxon>Diplogasteromorpha</taxon>
        <taxon>Diplogasteroidea</taxon>
        <taxon>Neodiplogasteridae</taxon>
        <taxon>Pristionchus</taxon>
    </lineage>
</organism>
<dbReference type="GO" id="GO:0016020">
    <property type="term" value="C:membrane"/>
    <property type="evidence" value="ECO:0007669"/>
    <property type="project" value="UniProtKB-SubCell"/>
</dbReference>